<dbReference type="InterPro" id="IPR006269">
    <property type="entry name" value="KDO8P_synthase"/>
</dbReference>
<dbReference type="EMBL" id="DRBS01000037">
    <property type="protein sequence ID" value="HDD43405.1"/>
    <property type="molecule type" value="Genomic_DNA"/>
</dbReference>
<comment type="similarity">
    <text evidence="4 8">Belongs to the KdsA family.</text>
</comment>
<name>A0A7C0U202_DESA2</name>
<keyword evidence="8" id="KW-0448">Lipopolysaccharide biosynthesis</keyword>
<dbReference type="EC" id="2.5.1.55" evidence="8"/>
<protein>
    <recommendedName>
        <fullName evidence="8">2-dehydro-3-deoxyphosphooctonate aldolase</fullName>
        <ecNumber evidence="8">2.5.1.55</ecNumber>
    </recommendedName>
    <alternativeName>
        <fullName evidence="8">3-deoxy-D-manno-octulosonic acid 8-phosphate synthase</fullName>
    </alternativeName>
    <alternativeName>
        <fullName evidence="8">KDO-8-phosphate synthase</fullName>
        <shortName evidence="8">KDO 8-P synthase</shortName>
        <shortName evidence="8">KDOPS</shortName>
    </alternativeName>
    <alternativeName>
        <fullName evidence="8">Phospho-2-dehydro-3-deoxyoctonate aldolase</fullName>
    </alternativeName>
</protein>
<reference evidence="10" key="1">
    <citation type="journal article" date="2020" name="mSystems">
        <title>Genome- and Community-Level Interaction Insights into Carbon Utilization and Element Cycling Functions of Hydrothermarchaeota in Hydrothermal Sediment.</title>
        <authorList>
            <person name="Zhou Z."/>
            <person name="Liu Y."/>
            <person name="Xu W."/>
            <person name="Pan J."/>
            <person name="Luo Z.H."/>
            <person name="Li M."/>
        </authorList>
    </citation>
    <scope>NUCLEOTIDE SEQUENCE [LARGE SCALE GENOMIC DNA]</scope>
    <source>
        <strain evidence="10">HyVt-233</strain>
    </source>
</reference>
<dbReference type="InterPro" id="IPR013785">
    <property type="entry name" value="Aldolase_TIM"/>
</dbReference>
<keyword evidence="5 8" id="KW-0963">Cytoplasm</keyword>
<evidence type="ECO:0000256" key="2">
    <source>
        <dbReference type="ARBA" id="ARBA00004756"/>
    </source>
</evidence>
<dbReference type="UniPathway" id="UPA00030"/>
<dbReference type="GO" id="GO:0008676">
    <property type="term" value="F:3-deoxy-8-phosphooctulonate synthase activity"/>
    <property type="evidence" value="ECO:0007669"/>
    <property type="project" value="UniProtKB-UniRule"/>
</dbReference>
<evidence type="ECO:0000256" key="1">
    <source>
        <dbReference type="ARBA" id="ARBA00004496"/>
    </source>
</evidence>
<evidence type="ECO:0000256" key="4">
    <source>
        <dbReference type="ARBA" id="ARBA00010499"/>
    </source>
</evidence>
<dbReference type="HAMAP" id="MF_00056">
    <property type="entry name" value="KDO8P_synth"/>
    <property type="match status" value="1"/>
</dbReference>
<evidence type="ECO:0000256" key="5">
    <source>
        <dbReference type="ARBA" id="ARBA00022490"/>
    </source>
</evidence>
<organism evidence="10">
    <name type="scientific">Desulfofervidus auxilii</name>
    <dbReference type="NCBI Taxonomy" id="1621989"/>
    <lineage>
        <taxon>Bacteria</taxon>
        <taxon>Pseudomonadati</taxon>
        <taxon>Thermodesulfobacteriota</taxon>
        <taxon>Candidatus Desulfofervidia</taxon>
        <taxon>Candidatus Desulfofervidales</taxon>
        <taxon>Candidatus Desulfofervidaceae</taxon>
        <taxon>Candidatus Desulfofervidus</taxon>
    </lineage>
</organism>
<dbReference type="AlphaFoldDB" id="A0A7C0U202"/>
<dbReference type="PANTHER" id="PTHR21057">
    <property type="entry name" value="PHOSPHO-2-DEHYDRO-3-DEOXYHEPTONATE ALDOLASE"/>
    <property type="match status" value="1"/>
</dbReference>
<dbReference type="Gene3D" id="3.20.20.70">
    <property type="entry name" value="Aldolase class I"/>
    <property type="match status" value="1"/>
</dbReference>
<sequence>MVKKIKVANFQVGESPFVLIAGPCVIEGEEITFRTATFLKNLTQRLNIPFIFKSSYDKANRTSIHSYRGPGLKEGLRILKNIKETLNIPVISDVHCVREVDLAAQVLDVIQVPAFLCRQTDLILAVAETGLPINIKKGQFLAPWDVRYIIEKIVSKGNENILLTERGTSFGYNNLVVDFRSLIIMRSFGYPVVFDATHSVQLPGGKGSCSGGQREFVPYLAKAAIAIGVDAIFMEVHEEPEKALCDGPNALPLNQVEDLLKVLKSIEQAIKNA</sequence>
<accession>A0A7C0U202</accession>
<dbReference type="InterPro" id="IPR006218">
    <property type="entry name" value="DAHP1/KDSA"/>
</dbReference>
<comment type="caution">
    <text evidence="10">The sequence shown here is derived from an EMBL/GenBank/DDBJ whole genome shotgun (WGS) entry which is preliminary data.</text>
</comment>
<comment type="pathway">
    <text evidence="3 8">Carbohydrate biosynthesis; 3-deoxy-D-manno-octulosonate biosynthesis; 3-deoxy-D-manno-octulosonate from D-ribulose 5-phosphate: step 2/3.</text>
</comment>
<evidence type="ECO:0000313" key="10">
    <source>
        <dbReference type="EMBL" id="HDD43405.1"/>
    </source>
</evidence>
<dbReference type="Proteomes" id="UP000886289">
    <property type="component" value="Unassembled WGS sequence"/>
</dbReference>
<dbReference type="SUPFAM" id="SSF51569">
    <property type="entry name" value="Aldolase"/>
    <property type="match status" value="1"/>
</dbReference>
<comment type="catalytic activity">
    <reaction evidence="7 8">
        <text>D-arabinose 5-phosphate + phosphoenolpyruvate + H2O = 3-deoxy-alpha-D-manno-2-octulosonate-8-phosphate + phosphate</text>
        <dbReference type="Rhea" id="RHEA:14053"/>
        <dbReference type="ChEBI" id="CHEBI:15377"/>
        <dbReference type="ChEBI" id="CHEBI:43474"/>
        <dbReference type="ChEBI" id="CHEBI:57693"/>
        <dbReference type="ChEBI" id="CHEBI:58702"/>
        <dbReference type="ChEBI" id="CHEBI:85985"/>
        <dbReference type="EC" id="2.5.1.55"/>
    </reaction>
</comment>
<evidence type="ECO:0000259" key="9">
    <source>
        <dbReference type="Pfam" id="PF00793"/>
    </source>
</evidence>
<dbReference type="NCBIfam" id="NF003543">
    <property type="entry name" value="PRK05198.1"/>
    <property type="match status" value="1"/>
</dbReference>
<feature type="domain" description="DAHP synthetase I/KDSA" evidence="9">
    <location>
        <begin position="14"/>
        <end position="271"/>
    </location>
</feature>
<dbReference type="Pfam" id="PF00793">
    <property type="entry name" value="DAHP_synth_1"/>
    <property type="match status" value="1"/>
</dbReference>
<comment type="subcellular location">
    <subcellularLocation>
        <location evidence="1 8">Cytoplasm</location>
    </subcellularLocation>
</comment>
<gene>
    <name evidence="8" type="primary">kdsA</name>
    <name evidence="10" type="ORF">ENG63_00885</name>
</gene>
<evidence type="ECO:0000256" key="7">
    <source>
        <dbReference type="ARBA" id="ARBA00049112"/>
    </source>
</evidence>
<dbReference type="GO" id="GO:0019294">
    <property type="term" value="P:keto-3-deoxy-D-manno-octulosonic acid biosynthetic process"/>
    <property type="evidence" value="ECO:0007669"/>
    <property type="project" value="UniProtKB-UniRule"/>
</dbReference>
<keyword evidence="6 8" id="KW-0808">Transferase</keyword>
<evidence type="ECO:0000256" key="8">
    <source>
        <dbReference type="HAMAP-Rule" id="MF_00056"/>
    </source>
</evidence>
<dbReference type="NCBIfam" id="TIGR01362">
    <property type="entry name" value="KDO8P_synth"/>
    <property type="match status" value="1"/>
</dbReference>
<dbReference type="UniPathway" id="UPA00357">
    <property type="reaction ID" value="UER00474"/>
</dbReference>
<dbReference type="GO" id="GO:0005737">
    <property type="term" value="C:cytoplasm"/>
    <property type="evidence" value="ECO:0007669"/>
    <property type="project" value="UniProtKB-SubCell"/>
</dbReference>
<proteinExistence type="inferred from homology"/>
<evidence type="ECO:0000256" key="6">
    <source>
        <dbReference type="ARBA" id="ARBA00022679"/>
    </source>
</evidence>
<evidence type="ECO:0000256" key="3">
    <source>
        <dbReference type="ARBA" id="ARBA00004845"/>
    </source>
</evidence>
<comment type="pathway">
    <text evidence="2">Bacterial outer membrane biogenesis; lipopolysaccharide biosynthesis.</text>
</comment>